<dbReference type="Pfam" id="PF13379">
    <property type="entry name" value="NMT1_2"/>
    <property type="match status" value="1"/>
</dbReference>
<dbReference type="GO" id="GO:0042626">
    <property type="term" value="F:ATPase-coupled transmembrane transporter activity"/>
    <property type="evidence" value="ECO:0007669"/>
    <property type="project" value="InterPro"/>
</dbReference>
<protein>
    <submittedName>
        <fullName evidence="10">Unannotated protein</fullName>
    </submittedName>
</protein>
<evidence type="ECO:0000313" key="10">
    <source>
        <dbReference type="EMBL" id="CAB4995586.1"/>
    </source>
</evidence>
<evidence type="ECO:0000256" key="5">
    <source>
        <dbReference type="ARBA" id="ARBA00022475"/>
    </source>
</evidence>
<evidence type="ECO:0000256" key="7">
    <source>
        <dbReference type="ARBA" id="ARBA00022729"/>
    </source>
</evidence>
<dbReference type="GO" id="GO:0016020">
    <property type="term" value="C:membrane"/>
    <property type="evidence" value="ECO:0007669"/>
    <property type="project" value="InterPro"/>
</dbReference>
<evidence type="ECO:0000256" key="8">
    <source>
        <dbReference type="ARBA" id="ARBA00023136"/>
    </source>
</evidence>
<evidence type="ECO:0000256" key="9">
    <source>
        <dbReference type="SAM" id="MobiDB-lite"/>
    </source>
</evidence>
<keyword evidence="8" id="KW-0472">Membrane</keyword>
<name>A0A6J7NR42_9ZZZZ</name>
<dbReference type="PANTHER" id="PTHR30024">
    <property type="entry name" value="ALIPHATIC SULFONATES-BINDING PROTEIN-RELATED"/>
    <property type="match status" value="1"/>
</dbReference>
<proteinExistence type="inferred from homology"/>
<dbReference type="Gene3D" id="3.40.190.10">
    <property type="entry name" value="Periplasmic binding protein-like II"/>
    <property type="match status" value="2"/>
</dbReference>
<keyword evidence="5" id="KW-1003">Cell membrane</keyword>
<feature type="region of interest" description="Disordered" evidence="9">
    <location>
        <begin position="25"/>
        <end position="45"/>
    </location>
</feature>
<dbReference type="PANTHER" id="PTHR30024:SF47">
    <property type="entry name" value="TAURINE-BINDING PERIPLASMIC PROTEIN"/>
    <property type="match status" value="1"/>
</dbReference>
<gene>
    <name evidence="10" type="ORF">UFOPK3992_00338</name>
</gene>
<keyword evidence="6" id="KW-0997">Cell inner membrane</keyword>
<dbReference type="GO" id="GO:0012505">
    <property type="term" value="C:endomembrane system"/>
    <property type="evidence" value="ECO:0007669"/>
    <property type="project" value="UniProtKB-SubCell"/>
</dbReference>
<accession>A0A6J7NR42</accession>
<dbReference type="CDD" id="cd13553">
    <property type="entry name" value="PBP2_NrtA_CpmA_like"/>
    <property type="match status" value="1"/>
</dbReference>
<keyword evidence="4" id="KW-0813">Transport</keyword>
<dbReference type="PROSITE" id="PS51257">
    <property type="entry name" value="PROKAR_LIPOPROTEIN"/>
    <property type="match status" value="1"/>
</dbReference>
<dbReference type="InterPro" id="IPR010067">
    <property type="entry name" value="ABC_SsuA_sub-bd"/>
</dbReference>
<dbReference type="EMBL" id="CAFBOZ010000031">
    <property type="protein sequence ID" value="CAB4995586.1"/>
    <property type="molecule type" value="Genomic_DNA"/>
</dbReference>
<reference evidence="10" key="1">
    <citation type="submission" date="2020-05" db="EMBL/GenBank/DDBJ databases">
        <authorList>
            <person name="Chiriac C."/>
            <person name="Salcher M."/>
            <person name="Ghai R."/>
            <person name="Kavagutti S V."/>
        </authorList>
    </citation>
    <scope>NUCLEOTIDE SEQUENCE</scope>
</reference>
<evidence type="ECO:0000256" key="2">
    <source>
        <dbReference type="ARBA" id="ARBA00004418"/>
    </source>
</evidence>
<dbReference type="AlphaFoldDB" id="A0A6J7NR42"/>
<evidence type="ECO:0000256" key="1">
    <source>
        <dbReference type="ARBA" id="ARBA00004308"/>
    </source>
</evidence>
<comment type="subcellular location">
    <subcellularLocation>
        <location evidence="1">Endomembrane system</location>
    </subcellularLocation>
    <subcellularLocation>
        <location evidence="2">Periplasm</location>
    </subcellularLocation>
</comment>
<evidence type="ECO:0000256" key="3">
    <source>
        <dbReference type="ARBA" id="ARBA00010742"/>
    </source>
</evidence>
<sequence length="367" mass="37271">MRSTQRRVGVVVVAAGLAAVLAGCSSSGGGSGASASASGSGSSSGGDKVTTLRLGFFPNLTHAPALIGLQEGLFKKALKPLTVTVTPTAFNAGPDAITALFAGSLDITYIGPNPTINAYVQSQGQAVRVIAGAATAGAALVVRPTIASPADLKGKTLATPQLGNTQDVALRYWLKQQGLTTTTEGGGDVSIKPQSNAEGLAAYASGSVDGAWVPQPWVAEYVKAGAKVLVDEKTLWPGGKFVTTNILVRTEFLQQHPDVVEAFLAGHLAALEEITKDPKAAQTAVNASLQALTGNSMEAEVLTAAWADVSFTYDPLRATLEESAKHAIDVGLLDQGEIDSAGGLGGLYDLAPLNAALKVAGLPAVAS</sequence>
<dbReference type="GO" id="GO:0042597">
    <property type="term" value="C:periplasmic space"/>
    <property type="evidence" value="ECO:0007669"/>
    <property type="project" value="UniProtKB-SubCell"/>
</dbReference>
<dbReference type="NCBIfam" id="TIGR01728">
    <property type="entry name" value="SsuA_fam"/>
    <property type="match status" value="1"/>
</dbReference>
<dbReference type="InterPro" id="IPR044527">
    <property type="entry name" value="NrtA/CpmA_ABC-bd_dom"/>
</dbReference>
<keyword evidence="7" id="KW-0732">Signal</keyword>
<organism evidence="10">
    <name type="scientific">freshwater metagenome</name>
    <dbReference type="NCBI Taxonomy" id="449393"/>
    <lineage>
        <taxon>unclassified sequences</taxon>
        <taxon>metagenomes</taxon>
        <taxon>ecological metagenomes</taxon>
    </lineage>
</organism>
<evidence type="ECO:0000256" key="4">
    <source>
        <dbReference type="ARBA" id="ARBA00022448"/>
    </source>
</evidence>
<dbReference type="SUPFAM" id="SSF53850">
    <property type="entry name" value="Periplasmic binding protein-like II"/>
    <property type="match status" value="1"/>
</dbReference>
<comment type="similarity">
    <text evidence="3">Belongs to the bacterial solute-binding protein SsuA/TauA family.</text>
</comment>
<evidence type="ECO:0000256" key="6">
    <source>
        <dbReference type="ARBA" id="ARBA00022519"/>
    </source>
</evidence>